<comment type="caution">
    <text evidence="1">The sequence shown here is derived from an EMBL/GenBank/DDBJ whole genome shotgun (WGS) entry which is preliminary data.</text>
</comment>
<dbReference type="GO" id="GO:0008168">
    <property type="term" value="F:methyltransferase activity"/>
    <property type="evidence" value="ECO:0007669"/>
    <property type="project" value="UniProtKB-KW"/>
</dbReference>
<sequence length="268" mass="28880">MGEAGETIDTSVPHPARRYNYWLGGKDHFAADRASGDAIAKAFPIVVDLARANRKFLGRAVRFLAAEGIRQFLDVGTGLPAPDNTHEVAQRVAPEARVVYVDNDPIVMTHARALLQGDPRGRTAYIEADVRDPGAVLKHEALRDTLDLGQPVGLLLIAVLHFVHDDGQAATSVRTLVDALPPGSFVALTHGTMDVSSAEGVARYEKMFAAGGTDVRARGREQILGWFDGLEIVEPGLTLVSDWWADDDPAGRPVSDDLGIYAVVARKN</sequence>
<dbReference type="Gene3D" id="3.40.50.150">
    <property type="entry name" value="Vaccinia Virus protein VP39"/>
    <property type="match status" value="1"/>
</dbReference>
<keyword evidence="1" id="KW-0808">Transferase</keyword>
<accession>A0ABT1DTJ3</accession>
<gene>
    <name evidence="1" type="ORF">M1L60_26595</name>
</gene>
<dbReference type="GO" id="GO:0032259">
    <property type="term" value="P:methylation"/>
    <property type="evidence" value="ECO:0007669"/>
    <property type="project" value="UniProtKB-KW"/>
</dbReference>
<dbReference type="SUPFAM" id="SSF53335">
    <property type="entry name" value="S-adenosyl-L-methionine-dependent methyltransferases"/>
    <property type="match status" value="1"/>
</dbReference>
<reference evidence="1 2" key="1">
    <citation type="submission" date="2022-06" db="EMBL/GenBank/DDBJ databases">
        <title>New Species of the Genus Actinoplanes, ActinopZanes ferrugineus.</title>
        <authorList>
            <person name="Ding P."/>
        </authorList>
    </citation>
    <scope>NUCLEOTIDE SEQUENCE [LARGE SCALE GENOMIC DNA]</scope>
    <source>
        <strain evidence="1 2">TRM88003</strain>
    </source>
</reference>
<keyword evidence="2" id="KW-1185">Reference proteome</keyword>
<keyword evidence="1" id="KW-0489">Methyltransferase</keyword>
<evidence type="ECO:0000313" key="1">
    <source>
        <dbReference type="EMBL" id="MCO8274174.1"/>
    </source>
</evidence>
<dbReference type="InterPro" id="IPR029063">
    <property type="entry name" value="SAM-dependent_MTases_sf"/>
</dbReference>
<protein>
    <submittedName>
        <fullName evidence="1">SAM-dependent methyltransferase</fullName>
    </submittedName>
</protein>
<name>A0ABT1DTJ3_9ACTN</name>
<dbReference type="Pfam" id="PF04672">
    <property type="entry name" value="Methyltransf_19"/>
    <property type="match status" value="1"/>
</dbReference>
<dbReference type="EMBL" id="JAMYJR010000029">
    <property type="protein sequence ID" value="MCO8274174.1"/>
    <property type="molecule type" value="Genomic_DNA"/>
</dbReference>
<proteinExistence type="predicted"/>
<dbReference type="InterPro" id="IPR006764">
    <property type="entry name" value="SAM_dep_MeTrfase_SAV2177_type"/>
</dbReference>
<dbReference type="Proteomes" id="UP001523369">
    <property type="component" value="Unassembled WGS sequence"/>
</dbReference>
<dbReference type="PIRSF" id="PIRSF017393">
    <property type="entry name" value="MTase_SAV2177"/>
    <property type="match status" value="1"/>
</dbReference>
<evidence type="ECO:0000313" key="2">
    <source>
        <dbReference type="Proteomes" id="UP001523369"/>
    </source>
</evidence>
<organism evidence="1 2">
    <name type="scientific">Paractinoplanes aksuensis</name>
    <dbReference type="NCBI Taxonomy" id="2939490"/>
    <lineage>
        <taxon>Bacteria</taxon>
        <taxon>Bacillati</taxon>
        <taxon>Actinomycetota</taxon>
        <taxon>Actinomycetes</taxon>
        <taxon>Micromonosporales</taxon>
        <taxon>Micromonosporaceae</taxon>
        <taxon>Paractinoplanes</taxon>
    </lineage>
</organism>
<dbReference type="RefSeq" id="WP_253240253.1">
    <property type="nucleotide sequence ID" value="NZ_JAMYJR010000029.1"/>
</dbReference>